<evidence type="ECO:0000256" key="1">
    <source>
        <dbReference type="SAM" id="SignalP"/>
    </source>
</evidence>
<evidence type="ECO:0000313" key="3">
    <source>
        <dbReference type="Proteomes" id="UP000199048"/>
    </source>
</evidence>
<dbReference type="AlphaFoldDB" id="A0A1I4SH35"/>
<sequence>MKITTLTLAATVLGGLVLGTGAASAAPMGPNGLQSAPAGITQVRMSSSERMMMKKRMMHKKMMKRRMMKRKMMMNRM</sequence>
<evidence type="ECO:0000313" key="2">
    <source>
        <dbReference type="EMBL" id="SFM63796.1"/>
    </source>
</evidence>
<reference evidence="3" key="1">
    <citation type="submission" date="2016-10" db="EMBL/GenBank/DDBJ databases">
        <authorList>
            <person name="Varghese N."/>
            <person name="Submissions S."/>
        </authorList>
    </citation>
    <scope>NUCLEOTIDE SEQUENCE [LARGE SCALE GENOMIC DNA]</scope>
    <source>
        <strain evidence="3">BL36</strain>
    </source>
</reference>
<keyword evidence="1" id="KW-0732">Signal</keyword>
<keyword evidence="3" id="KW-1185">Reference proteome</keyword>
<organism evidence="2 3">
    <name type="scientific">Methylobacterium pseudosasicola</name>
    <dbReference type="NCBI Taxonomy" id="582667"/>
    <lineage>
        <taxon>Bacteria</taxon>
        <taxon>Pseudomonadati</taxon>
        <taxon>Pseudomonadota</taxon>
        <taxon>Alphaproteobacteria</taxon>
        <taxon>Hyphomicrobiales</taxon>
        <taxon>Methylobacteriaceae</taxon>
        <taxon>Methylobacterium</taxon>
    </lineage>
</organism>
<proteinExistence type="predicted"/>
<dbReference type="RefSeq" id="WP_092045654.1">
    <property type="nucleotide sequence ID" value="NZ_FOTK01000042.1"/>
</dbReference>
<gene>
    <name evidence="2" type="ORF">SAMN05192568_104225</name>
</gene>
<dbReference type="EMBL" id="FOTK01000042">
    <property type="protein sequence ID" value="SFM63796.1"/>
    <property type="molecule type" value="Genomic_DNA"/>
</dbReference>
<dbReference type="Proteomes" id="UP000199048">
    <property type="component" value="Unassembled WGS sequence"/>
</dbReference>
<evidence type="ECO:0008006" key="4">
    <source>
        <dbReference type="Google" id="ProtNLM"/>
    </source>
</evidence>
<name>A0A1I4SH35_9HYPH</name>
<feature type="chain" id="PRO_5011544160" description="Pentapeptide MXKDX repeat protein" evidence="1">
    <location>
        <begin position="26"/>
        <end position="77"/>
    </location>
</feature>
<accession>A0A1I4SH35</accession>
<feature type="signal peptide" evidence="1">
    <location>
        <begin position="1"/>
        <end position="25"/>
    </location>
</feature>
<dbReference type="STRING" id="582667.SAMN05192568_104225"/>
<protein>
    <recommendedName>
        <fullName evidence="4">Pentapeptide MXKDX repeat protein</fullName>
    </recommendedName>
</protein>